<keyword evidence="2" id="KW-1185">Reference proteome</keyword>
<name>A0ABQ7GP12_DUNSA</name>
<reference evidence="1" key="1">
    <citation type="submission" date="2017-08" db="EMBL/GenBank/DDBJ databases">
        <authorList>
            <person name="Polle J.E."/>
            <person name="Barry K."/>
            <person name="Cushman J."/>
            <person name="Schmutz J."/>
            <person name="Tran D."/>
            <person name="Hathwaick L.T."/>
            <person name="Yim W.C."/>
            <person name="Jenkins J."/>
            <person name="Mckie-Krisberg Z.M."/>
            <person name="Prochnik S."/>
            <person name="Lindquist E."/>
            <person name="Dockter R.B."/>
            <person name="Adam C."/>
            <person name="Molina H."/>
            <person name="Bunkerborg J."/>
            <person name="Jin E."/>
            <person name="Buchheim M."/>
            <person name="Magnuson J."/>
        </authorList>
    </citation>
    <scope>NUCLEOTIDE SEQUENCE</scope>
    <source>
        <strain evidence="1">CCAP 19/18</strain>
    </source>
</reference>
<evidence type="ECO:0000313" key="1">
    <source>
        <dbReference type="EMBL" id="KAF5836339.1"/>
    </source>
</evidence>
<evidence type="ECO:0008006" key="3">
    <source>
        <dbReference type="Google" id="ProtNLM"/>
    </source>
</evidence>
<sequence length="72" mass="7855">MTLLSRMCGTCCFFQCSLGDECRPLLPTTGQRQPREGSLLLTNAILNERLCLQCSLPMSLPMQALGHGALLT</sequence>
<evidence type="ECO:0000313" key="2">
    <source>
        <dbReference type="Proteomes" id="UP000815325"/>
    </source>
</evidence>
<gene>
    <name evidence="1" type="ORF">DUNSADRAFT_6066</name>
</gene>
<accession>A0ABQ7GP12</accession>
<proteinExistence type="predicted"/>
<dbReference type="Proteomes" id="UP000815325">
    <property type="component" value="Unassembled WGS sequence"/>
</dbReference>
<protein>
    <recommendedName>
        <fullName evidence="3">Encoded protein</fullName>
    </recommendedName>
</protein>
<comment type="caution">
    <text evidence="1">The sequence shown here is derived from an EMBL/GenBank/DDBJ whole genome shotgun (WGS) entry which is preliminary data.</text>
</comment>
<dbReference type="EMBL" id="MU069664">
    <property type="protein sequence ID" value="KAF5836339.1"/>
    <property type="molecule type" value="Genomic_DNA"/>
</dbReference>
<organism evidence="1 2">
    <name type="scientific">Dunaliella salina</name>
    <name type="common">Green alga</name>
    <name type="synonym">Protococcus salinus</name>
    <dbReference type="NCBI Taxonomy" id="3046"/>
    <lineage>
        <taxon>Eukaryota</taxon>
        <taxon>Viridiplantae</taxon>
        <taxon>Chlorophyta</taxon>
        <taxon>core chlorophytes</taxon>
        <taxon>Chlorophyceae</taxon>
        <taxon>CS clade</taxon>
        <taxon>Chlamydomonadales</taxon>
        <taxon>Dunaliellaceae</taxon>
        <taxon>Dunaliella</taxon>
    </lineage>
</organism>